<evidence type="ECO:0000259" key="1">
    <source>
        <dbReference type="Pfam" id="PF00534"/>
    </source>
</evidence>
<evidence type="ECO:0000313" key="3">
    <source>
        <dbReference type="EMBL" id="ODB97217.1"/>
    </source>
</evidence>
<organism evidence="3 4">
    <name type="scientific">Candidatus Thiodiazotropha endoloripes</name>
    <dbReference type="NCBI Taxonomy" id="1818881"/>
    <lineage>
        <taxon>Bacteria</taxon>
        <taxon>Pseudomonadati</taxon>
        <taxon>Pseudomonadota</taxon>
        <taxon>Gammaproteobacteria</taxon>
        <taxon>Chromatiales</taxon>
        <taxon>Sedimenticolaceae</taxon>
        <taxon>Candidatus Thiodiazotropha</taxon>
    </lineage>
</organism>
<dbReference type="InterPro" id="IPR050194">
    <property type="entry name" value="Glycosyltransferase_grp1"/>
</dbReference>
<keyword evidence="3" id="KW-0808">Transferase</keyword>
<dbReference type="EMBL" id="LVJZ01000003">
    <property type="protein sequence ID" value="ODB97217.1"/>
    <property type="molecule type" value="Genomic_DNA"/>
</dbReference>
<proteinExistence type="predicted"/>
<protein>
    <submittedName>
        <fullName evidence="3">Glycosyl transferase family 1</fullName>
    </submittedName>
</protein>
<evidence type="ECO:0000313" key="4">
    <source>
        <dbReference type="Proteomes" id="UP000094849"/>
    </source>
</evidence>
<accession>A0A1E2UR47</accession>
<name>A0A1E2UR47_9GAMM</name>
<dbReference type="AlphaFoldDB" id="A0A1E2UR47"/>
<dbReference type="InterPro" id="IPR001296">
    <property type="entry name" value="Glyco_trans_1"/>
</dbReference>
<evidence type="ECO:0000259" key="2">
    <source>
        <dbReference type="Pfam" id="PF13439"/>
    </source>
</evidence>
<dbReference type="STRING" id="1818881.A3196_10870"/>
<dbReference type="SUPFAM" id="SSF53756">
    <property type="entry name" value="UDP-Glycosyltransferase/glycogen phosphorylase"/>
    <property type="match status" value="1"/>
</dbReference>
<dbReference type="InterPro" id="IPR028098">
    <property type="entry name" value="Glyco_trans_4-like_N"/>
</dbReference>
<feature type="domain" description="Glycosyltransferase subfamily 4-like N-terminal" evidence="2">
    <location>
        <begin position="23"/>
        <end position="201"/>
    </location>
</feature>
<sequence>MIKKINNLDDYKVAVIHDWLTVYGGAERVLEQILSVFKTAHLYTLVDYLNEKDRKFLKDRKITTSFIQSLPFSKKYYRQYLFLMPYAIENIDLSQYDIIISSSHAVAKGVLTGPDQLHISYVHSPIRYAWDLQHEYLQTSGLNKGIKGLIAKWQLHKIRQWDYRTPNGVDKWIANSNFIKKRIWKVYRRKSSVIYPPVNTNKFFISNTKKDFYFTVSRFVPYKRIDIIVNAFKSMPDKELVVIGDGPEWNKINNNITKNIKLLGYKESNVVEEYMRNAKAFIFAAKEDFGIVPVEAQACGVPVIAYGKGGVLDTVLENKTGIYFYEQSEQSIVNAVTRFENIKDQFDPDEIRAHAESFSEERFRSEIENYVKNELVKISSEYYV</sequence>
<dbReference type="PANTHER" id="PTHR45947">
    <property type="entry name" value="SULFOQUINOVOSYL TRANSFERASE SQD2"/>
    <property type="match status" value="1"/>
</dbReference>
<dbReference type="Gene3D" id="3.40.50.2000">
    <property type="entry name" value="Glycogen Phosphorylase B"/>
    <property type="match status" value="2"/>
</dbReference>
<dbReference type="Pfam" id="PF13439">
    <property type="entry name" value="Glyco_transf_4"/>
    <property type="match status" value="1"/>
</dbReference>
<dbReference type="GO" id="GO:0016757">
    <property type="term" value="F:glycosyltransferase activity"/>
    <property type="evidence" value="ECO:0007669"/>
    <property type="project" value="InterPro"/>
</dbReference>
<dbReference type="RefSeq" id="WP_069019847.1">
    <property type="nucleotide sequence ID" value="NZ_LVJY01000005.1"/>
</dbReference>
<dbReference type="PANTHER" id="PTHR45947:SF3">
    <property type="entry name" value="SULFOQUINOVOSYL TRANSFERASE SQD2"/>
    <property type="match status" value="1"/>
</dbReference>
<dbReference type="CDD" id="cd03804">
    <property type="entry name" value="GT4_WbaZ-like"/>
    <property type="match status" value="1"/>
</dbReference>
<dbReference type="OrthoDB" id="9802524at2"/>
<feature type="domain" description="Glycosyl transferase family 1" evidence="1">
    <location>
        <begin position="206"/>
        <end position="343"/>
    </location>
</feature>
<reference evidence="3 4" key="1">
    <citation type="submission" date="2016-03" db="EMBL/GenBank/DDBJ databases">
        <title>Chemosynthetic sulphur-oxidizing symbionts of marine invertebrate animals are capable of nitrogen fixation.</title>
        <authorList>
            <person name="Petersen J.M."/>
            <person name="Kemper A."/>
            <person name="Gruber-Vodicka H."/>
            <person name="Cardini U."/>
            <person name="Geest Mvander."/>
            <person name="Kleiner M."/>
            <person name="Bulgheresi S."/>
            <person name="Fussmann M."/>
            <person name="Herbold C."/>
            <person name="Seah B.K.B."/>
            <person name="Antony C.Paul."/>
            <person name="Liu D."/>
            <person name="Belitz A."/>
            <person name="Weber M."/>
        </authorList>
    </citation>
    <scope>NUCLEOTIDE SEQUENCE [LARGE SCALE GENOMIC DNA]</scope>
    <source>
        <strain evidence="3">G_D</strain>
    </source>
</reference>
<comment type="caution">
    <text evidence="3">The sequence shown here is derived from an EMBL/GenBank/DDBJ whole genome shotgun (WGS) entry which is preliminary data.</text>
</comment>
<gene>
    <name evidence="3" type="ORF">A3196_10870</name>
</gene>
<keyword evidence="4" id="KW-1185">Reference proteome</keyword>
<dbReference type="Pfam" id="PF00534">
    <property type="entry name" value="Glycos_transf_1"/>
    <property type="match status" value="1"/>
</dbReference>
<dbReference type="Proteomes" id="UP000094849">
    <property type="component" value="Unassembled WGS sequence"/>
</dbReference>